<evidence type="ECO:0000256" key="4">
    <source>
        <dbReference type="ARBA" id="ARBA00022777"/>
    </source>
</evidence>
<keyword evidence="4 11" id="KW-0418">Kinase</keyword>
<evidence type="ECO:0000259" key="10">
    <source>
        <dbReference type="Pfam" id="PF02782"/>
    </source>
</evidence>
<dbReference type="Gene3D" id="3.30.420.40">
    <property type="match status" value="2"/>
</dbReference>
<proteinExistence type="inferred from homology"/>
<dbReference type="CDD" id="cd07771">
    <property type="entry name" value="ASKHA_NBD_FGGY_RhaB-like"/>
    <property type="match status" value="1"/>
</dbReference>
<keyword evidence="5" id="KW-0067">ATP-binding</keyword>
<dbReference type="Pfam" id="PF00370">
    <property type="entry name" value="FGGY_N"/>
    <property type="match status" value="1"/>
</dbReference>
<dbReference type="InterPro" id="IPR018484">
    <property type="entry name" value="FGGY_N"/>
</dbReference>
<dbReference type="NCBIfam" id="TIGR02627">
    <property type="entry name" value="rhamnulo_kin"/>
    <property type="match status" value="1"/>
</dbReference>
<feature type="domain" description="Carbohydrate kinase FGGY C-terminal" evidence="10">
    <location>
        <begin position="253"/>
        <end position="440"/>
    </location>
</feature>
<keyword evidence="2" id="KW-0808">Transferase</keyword>
<dbReference type="InterPro" id="IPR043129">
    <property type="entry name" value="ATPase_NBD"/>
</dbReference>
<dbReference type="GO" id="GO:0005829">
    <property type="term" value="C:cytosol"/>
    <property type="evidence" value="ECO:0007669"/>
    <property type="project" value="TreeGrafter"/>
</dbReference>
<dbReference type="EMBL" id="CP015756">
    <property type="protein sequence ID" value="APC39420.1"/>
    <property type="molecule type" value="Genomic_DNA"/>
</dbReference>
<dbReference type="KEGG" id="ceu:A7L45_04765"/>
<reference evidence="12" key="1">
    <citation type="journal article" date="2016" name="Front. Microbiol.">
        <title>Complete Genome Sequence of Clostridium estertheticum DSM 8809, a Microbe Identified in Spoiled Vacuum Packed Beef.</title>
        <authorList>
            <person name="Yu Z."/>
            <person name="Gunn L."/>
            <person name="Brennan E."/>
            <person name="Reid R."/>
            <person name="Wall P.G."/>
            <person name="Gaora O.P."/>
            <person name="Hurley D."/>
            <person name="Bolton D."/>
            <person name="Fanning S."/>
        </authorList>
    </citation>
    <scope>NUCLEOTIDE SEQUENCE [LARGE SCALE GENOMIC DNA]</scope>
    <source>
        <strain evidence="12">DSM 8809</strain>
    </source>
</reference>
<dbReference type="PIRSF" id="PIRSF000538">
    <property type="entry name" value="GlpK"/>
    <property type="match status" value="1"/>
</dbReference>
<evidence type="ECO:0000256" key="8">
    <source>
        <dbReference type="NCBIfam" id="TIGR02627"/>
    </source>
</evidence>
<dbReference type="OrthoDB" id="9761504at2"/>
<dbReference type="Pfam" id="PF02782">
    <property type="entry name" value="FGGY_C"/>
    <property type="match status" value="1"/>
</dbReference>
<keyword evidence="6" id="KW-1015">Disulfide bond</keyword>
<dbReference type="GO" id="GO:0004370">
    <property type="term" value="F:glycerol kinase activity"/>
    <property type="evidence" value="ECO:0007669"/>
    <property type="project" value="TreeGrafter"/>
</dbReference>
<dbReference type="GO" id="GO:0008993">
    <property type="term" value="F:rhamnulokinase activity"/>
    <property type="evidence" value="ECO:0007669"/>
    <property type="project" value="UniProtKB-UniRule"/>
</dbReference>
<dbReference type="STRING" id="1552.A7L45_04765"/>
<dbReference type="RefSeq" id="WP_071611713.1">
    <property type="nucleotide sequence ID" value="NZ_CP015756.1"/>
</dbReference>
<keyword evidence="12" id="KW-1185">Reference proteome</keyword>
<evidence type="ECO:0000256" key="1">
    <source>
        <dbReference type="ARBA" id="ARBA00009156"/>
    </source>
</evidence>
<evidence type="ECO:0000256" key="7">
    <source>
        <dbReference type="ARBA" id="ARBA00023308"/>
    </source>
</evidence>
<sequence>MEYYLAIDIGASSGRHILGSVENGKLKLEEIYRFENGISKVSDEYCWDIDKLFENIKIGIKKCVELGKTPKSVGIDTWAVDFVLLDKDDEVIGNAVSYRDDRTEGMMEEVFKIIPRDMMYLYTGIQFQRFNTIYQLLSIKKNKPEILEKAKTFLMIPDYLNFLLTGKKFNEYTNATTTQLVNSFDRTWDPKILDELGIKKGIFQEIKLPKTKIGGLRGELTREFGFDMEVVLPATHDTGSAFISSVCNDSDSLYLSSGTWSLIGLENRFPLCVPQTMEYNFTNEGGIDYRFRFIKNIMGLWVIQEVSRNLENKYSFAKLVDLARTKSDFTSIVDVNDDRFLKPENMINEIKDYCYDTDQKVPGDVGEIAMCVYNSLAHCYKNAVQNIEEIFEKEFKRINIFGGGCQNNLLNELVAKVTGKEVLAGPVEATAIGNIVAQLLSYNIFKDLGEARGAIKESFNIITFEPDEVVNVQRPRR</sequence>
<dbReference type="AlphaFoldDB" id="A0A1J0GDI4"/>
<dbReference type="GO" id="GO:0019301">
    <property type="term" value="P:rhamnose catabolic process"/>
    <property type="evidence" value="ECO:0007669"/>
    <property type="project" value="UniProtKB-UniRule"/>
</dbReference>
<dbReference type="PANTHER" id="PTHR10196">
    <property type="entry name" value="SUGAR KINASE"/>
    <property type="match status" value="1"/>
</dbReference>
<dbReference type="GO" id="GO:0006071">
    <property type="term" value="P:glycerol metabolic process"/>
    <property type="evidence" value="ECO:0007669"/>
    <property type="project" value="TreeGrafter"/>
</dbReference>
<protein>
    <recommendedName>
        <fullName evidence="8">Rhamnulokinase</fullName>
        <ecNumber evidence="8">2.7.1.5</ecNumber>
    </recommendedName>
</protein>
<dbReference type="InterPro" id="IPR000577">
    <property type="entry name" value="Carb_kinase_FGGY"/>
</dbReference>
<keyword evidence="7" id="KW-0684">Rhamnose metabolism</keyword>
<evidence type="ECO:0000313" key="11">
    <source>
        <dbReference type="EMBL" id="APC39420.1"/>
    </source>
</evidence>
<keyword evidence="3" id="KW-0547">Nucleotide-binding</keyword>
<evidence type="ECO:0000256" key="2">
    <source>
        <dbReference type="ARBA" id="ARBA00022679"/>
    </source>
</evidence>
<dbReference type="InterPro" id="IPR013449">
    <property type="entry name" value="Rhamnulokinase"/>
</dbReference>
<evidence type="ECO:0000259" key="9">
    <source>
        <dbReference type="Pfam" id="PF00370"/>
    </source>
</evidence>
<evidence type="ECO:0000256" key="6">
    <source>
        <dbReference type="ARBA" id="ARBA00023157"/>
    </source>
</evidence>
<evidence type="ECO:0000256" key="3">
    <source>
        <dbReference type="ARBA" id="ARBA00022741"/>
    </source>
</evidence>
<dbReference type="InterPro" id="IPR018485">
    <property type="entry name" value="FGGY_C"/>
</dbReference>
<organism evidence="11 12">
    <name type="scientific">Clostridium estertheticum subsp. estertheticum</name>
    <dbReference type="NCBI Taxonomy" id="1552"/>
    <lineage>
        <taxon>Bacteria</taxon>
        <taxon>Bacillati</taxon>
        <taxon>Bacillota</taxon>
        <taxon>Clostridia</taxon>
        <taxon>Eubacteriales</taxon>
        <taxon>Clostridiaceae</taxon>
        <taxon>Clostridium</taxon>
    </lineage>
</organism>
<dbReference type="SUPFAM" id="SSF53067">
    <property type="entry name" value="Actin-like ATPase domain"/>
    <property type="match status" value="2"/>
</dbReference>
<dbReference type="PANTHER" id="PTHR10196:SF93">
    <property type="entry name" value="L-RHAMNULOKINASE"/>
    <property type="match status" value="1"/>
</dbReference>
<evidence type="ECO:0000313" key="12">
    <source>
        <dbReference type="Proteomes" id="UP000182569"/>
    </source>
</evidence>
<dbReference type="EC" id="2.7.1.5" evidence="8"/>
<feature type="domain" description="Carbohydrate kinase FGGY N-terminal" evidence="9">
    <location>
        <begin position="3"/>
        <end position="242"/>
    </location>
</feature>
<name>A0A1J0GDI4_9CLOT</name>
<accession>A0A1J0GDI4</accession>
<evidence type="ECO:0000256" key="5">
    <source>
        <dbReference type="ARBA" id="ARBA00022840"/>
    </source>
</evidence>
<dbReference type="GO" id="GO:0005524">
    <property type="term" value="F:ATP binding"/>
    <property type="evidence" value="ECO:0007669"/>
    <property type="project" value="UniProtKB-KW"/>
</dbReference>
<dbReference type="Proteomes" id="UP000182569">
    <property type="component" value="Chromosome"/>
</dbReference>
<gene>
    <name evidence="11" type="ORF">A7L45_04765</name>
</gene>
<comment type="similarity">
    <text evidence="1">Belongs to the FGGY kinase family.</text>
</comment>